<dbReference type="AlphaFoldDB" id="A0A5J4SJ90"/>
<comment type="caution">
    <text evidence="1">The sequence shown here is derived from an EMBL/GenBank/DDBJ whole genome shotgun (WGS) entry which is preliminary data.</text>
</comment>
<evidence type="ECO:0000313" key="1">
    <source>
        <dbReference type="EMBL" id="KAA6346179.1"/>
    </source>
</evidence>
<dbReference type="SUPFAM" id="SSF89095">
    <property type="entry name" value="GatB/YqeY motif"/>
    <property type="match status" value="1"/>
</dbReference>
<organism evidence="1">
    <name type="scientific">termite gut metagenome</name>
    <dbReference type="NCBI Taxonomy" id="433724"/>
    <lineage>
        <taxon>unclassified sequences</taxon>
        <taxon>metagenomes</taxon>
        <taxon>organismal metagenomes</taxon>
    </lineage>
</organism>
<reference evidence="1" key="1">
    <citation type="submission" date="2019-03" db="EMBL/GenBank/DDBJ databases">
        <title>Single cell metagenomics reveals metabolic interactions within the superorganism composed of flagellate Streblomastix strix and complex community of Bacteroidetes bacteria on its surface.</title>
        <authorList>
            <person name="Treitli S.C."/>
            <person name="Kolisko M."/>
            <person name="Husnik F."/>
            <person name="Keeling P."/>
            <person name="Hampl V."/>
        </authorList>
    </citation>
    <scope>NUCLEOTIDE SEQUENCE</scope>
    <source>
        <strain evidence="1">STM</strain>
    </source>
</reference>
<protein>
    <recommendedName>
        <fullName evidence="2">GatB/YqeY domain-containing protein</fullName>
    </recommendedName>
</protein>
<gene>
    <name evidence="1" type="ORF">EZS27_006302</name>
</gene>
<name>A0A5J4SJ90_9ZZZZ</name>
<sequence length="150" mass="16127">MTDLYEKVSEDIKTAMKAKDKVALEALRNVKKFFIEAKTAPGANDTLADDVALKIMQKLAKQGKESAQIYIGQNRQDLADTELAQVKVIESYLPKSLSNEELTAALKAIIAETGASGAKDMGKVMGVASKKLAGLAEGRTISEKVKELLA</sequence>
<dbReference type="PANTHER" id="PTHR28055:SF1">
    <property type="entry name" value="ALTERED INHERITANCE OF MITOCHONDRIA PROTEIN 41, MITOCHONDRIAL"/>
    <property type="match status" value="1"/>
</dbReference>
<dbReference type="GO" id="GO:0016884">
    <property type="term" value="F:carbon-nitrogen ligase activity, with glutamine as amido-N-donor"/>
    <property type="evidence" value="ECO:0007669"/>
    <property type="project" value="InterPro"/>
</dbReference>
<evidence type="ECO:0008006" key="2">
    <source>
        <dbReference type="Google" id="ProtNLM"/>
    </source>
</evidence>
<dbReference type="Gene3D" id="1.10.1510.10">
    <property type="entry name" value="Uncharacterised protein YqeY/AIM41 PF09424, N-terminal domain"/>
    <property type="match status" value="1"/>
</dbReference>
<proteinExistence type="predicted"/>
<dbReference type="Pfam" id="PF09424">
    <property type="entry name" value="YqeY"/>
    <property type="match status" value="1"/>
</dbReference>
<dbReference type="InterPro" id="IPR023168">
    <property type="entry name" value="GatB_Yqey_C_2"/>
</dbReference>
<dbReference type="PANTHER" id="PTHR28055">
    <property type="entry name" value="ALTERED INHERITANCE OF MITOCHONDRIA PROTEIN 41, MITOCHONDRIAL"/>
    <property type="match status" value="1"/>
</dbReference>
<dbReference type="EMBL" id="SNRY01000140">
    <property type="protein sequence ID" value="KAA6346179.1"/>
    <property type="molecule type" value="Genomic_DNA"/>
</dbReference>
<dbReference type="InterPro" id="IPR042184">
    <property type="entry name" value="YqeY/Aim41_N"/>
</dbReference>
<dbReference type="Gene3D" id="1.10.10.410">
    <property type="match status" value="1"/>
</dbReference>
<dbReference type="InterPro" id="IPR003789">
    <property type="entry name" value="Asn/Gln_tRNA_amidoTrase-B-like"/>
</dbReference>
<dbReference type="InterPro" id="IPR019004">
    <property type="entry name" value="YqeY/Aim41"/>
</dbReference>
<accession>A0A5J4SJ90</accession>